<dbReference type="OrthoDB" id="5396at2759"/>
<dbReference type="RefSeq" id="XP_028478822.1">
    <property type="nucleotide sequence ID" value="XM_028619850.1"/>
</dbReference>
<dbReference type="SUPFAM" id="SSF102198">
    <property type="entry name" value="Putative cyclase"/>
    <property type="match status" value="1"/>
</dbReference>
<name>A0A427Y4P0_9TREE</name>
<sequence length="323" mass="35883">MSTQSFNPCTFDQLKKRSGPPLNAWGLHGQDNELGRLNMITPESIKRGRDAIKHGIAVNLNVNLNTFPSLHPVRPKVKHEVIHRVHCLDDTVSFNTQCATQWDGFRHFSYKHYPKKDVYTFHGGMTTEEAMDVSNKSFGIQLYADNPITSRAHLLDIPRYLAKTGGEPLKIFERTTPISLSTLKACAEDEGVTLASGDILIVRTGFTEALYDLNEEGLAAMLAAAKGWVGVEQTEEVMRWHWDNGIAAVATDTLAYEVYPPLGPLSCHEVFLAGWGLPIGELFDLRKLAAECERLNKWTFMFTSMVLNLDGGIASPPNAQAIL</sequence>
<dbReference type="Pfam" id="PF04199">
    <property type="entry name" value="Cyclase"/>
    <property type="match status" value="1"/>
</dbReference>
<organism evidence="2 3">
    <name type="scientific">Apiotrichum porosum</name>
    <dbReference type="NCBI Taxonomy" id="105984"/>
    <lineage>
        <taxon>Eukaryota</taxon>
        <taxon>Fungi</taxon>
        <taxon>Dikarya</taxon>
        <taxon>Basidiomycota</taxon>
        <taxon>Agaricomycotina</taxon>
        <taxon>Tremellomycetes</taxon>
        <taxon>Trichosporonales</taxon>
        <taxon>Trichosporonaceae</taxon>
        <taxon>Apiotrichum</taxon>
    </lineage>
</organism>
<comment type="similarity">
    <text evidence="1">Belongs to the Cyclase 1 superfamily.</text>
</comment>
<dbReference type="InterPro" id="IPR007325">
    <property type="entry name" value="KFase/CYL"/>
</dbReference>
<gene>
    <name evidence="2" type="ORF">EHS24_004237</name>
</gene>
<comment type="caution">
    <text evidence="2">The sequence shown here is derived from an EMBL/GenBank/DDBJ whole genome shotgun (WGS) entry which is preliminary data.</text>
</comment>
<dbReference type="Gene3D" id="3.50.30.50">
    <property type="entry name" value="Putative cyclase"/>
    <property type="match status" value="1"/>
</dbReference>
<dbReference type="GeneID" id="39588780"/>
<dbReference type="STRING" id="105984.A0A427Y4P0"/>
<dbReference type="AlphaFoldDB" id="A0A427Y4P0"/>
<dbReference type="GO" id="GO:0004061">
    <property type="term" value="F:arylformamidase activity"/>
    <property type="evidence" value="ECO:0007669"/>
    <property type="project" value="InterPro"/>
</dbReference>
<evidence type="ECO:0008006" key="4">
    <source>
        <dbReference type="Google" id="ProtNLM"/>
    </source>
</evidence>
<accession>A0A427Y4P0</accession>
<dbReference type="PANTHER" id="PTHR34861:SF11">
    <property type="entry name" value="CYCLASE"/>
    <property type="match status" value="1"/>
</dbReference>
<dbReference type="GO" id="GO:0019441">
    <property type="term" value="P:L-tryptophan catabolic process to kynurenine"/>
    <property type="evidence" value="ECO:0007669"/>
    <property type="project" value="InterPro"/>
</dbReference>
<dbReference type="Proteomes" id="UP000279236">
    <property type="component" value="Unassembled WGS sequence"/>
</dbReference>
<reference evidence="2 3" key="1">
    <citation type="submission" date="2018-11" db="EMBL/GenBank/DDBJ databases">
        <title>Genome sequence of Apiotrichum porosum DSM 27194.</title>
        <authorList>
            <person name="Aliyu H."/>
            <person name="Gorte O."/>
            <person name="Ochsenreither K."/>
        </authorList>
    </citation>
    <scope>NUCLEOTIDE SEQUENCE [LARGE SCALE GENOMIC DNA]</scope>
    <source>
        <strain evidence="2 3">DSM 27194</strain>
    </source>
</reference>
<keyword evidence="3" id="KW-1185">Reference proteome</keyword>
<evidence type="ECO:0000313" key="3">
    <source>
        <dbReference type="Proteomes" id="UP000279236"/>
    </source>
</evidence>
<dbReference type="PANTHER" id="PTHR34861">
    <property type="match status" value="1"/>
</dbReference>
<evidence type="ECO:0000313" key="2">
    <source>
        <dbReference type="EMBL" id="RSH86037.1"/>
    </source>
</evidence>
<protein>
    <recommendedName>
        <fullName evidence="4">Cyclase</fullName>
    </recommendedName>
</protein>
<proteinExistence type="inferred from homology"/>
<evidence type="ECO:0000256" key="1">
    <source>
        <dbReference type="ARBA" id="ARBA00007865"/>
    </source>
</evidence>
<dbReference type="InterPro" id="IPR037175">
    <property type="entry name" value="KFase_sf"/>
</dbReference>
<dbReference type="EMBL" id="RSCE01000002">
    <property type="protein sequence ID" value="RSH86037.1"/>
    <property type="molecule type" value="Genomic_DNA"/>
</dbReference>